<evidence type="ECO:0000259" key="2">
    <source>
        <dbReference type="Pfam" id="PF24883"/>
    </source>
</evidence>
<dbReference type="InterPro" id="IPR056884">
    <property type="entry name" value="NPHP3-like_N"/>
</dbReference>
<gene>
    <name evidence="3" type="ORF">EST38_g14094</name>
</gene>
<accession>A0A4Q2D0L1</accession>
<dbReference type="OrthoDB" id="3269932at2759"/>
<dbReference type="EMBL" id="SDEE01001625">
    <property type="protein sequence ID" value="RXW11761.1"/>
    <property type="molecule type" value="Genomic_DNA"/>
</dbReference>
<dbReference type="AlphaFoldDB" id="A0A4Q2D0L1"/>
<reference evidence="3 4" key="1">
    <citation type="submission" date="2019-01" db="EMBL/GenBank/DDBJ databases">
        <title>Draft genome sequence of Psathyrella aberdarensis IHI B618.</title>
        <authorList>
            <person name="Buettner E."/>
            <person name="Kellner H."/>
        </authorList>
    </citation>
    <scope>NUCLEOTIDE SEQUENCE [LARGE SCALE GENOMIC DNA]</scope>
    <source>
        <strain evidence="3 4">IHI B618</strain>
    </source>
</reference>
<sequence>MSDRSVHNEAAFSSAGSAEACTDSTHREVQFVQHYHGTVNIVHAENANFGNNYGIFYQGSDRCLSATGNQQHVSVGSSEADLIRLLRPIPDASHTRDRKTSPPNSACFPGTRTDVIRRIVAWADSTLLWNTHVLWLYGYVGCGKSAIALAIALKFEERNRLVGSFFFFRNTGDRSRMVRFATTLACQLAAAVPEAAPFIEKAVKAEPGLLKSSLVSQLRRLVYGPLKAASKRGRLLRMTLLKGPFLIVIDGLDECDDRQDVQAFIVDMLEFFKKNPLVPLRFFITSRVEQHIQGHLKSNQVRLENLVNHCSRDDIDTFMTTCFEVEKSRNSVIKTYVQRHGEWPTKGDKDQLVDHIGGSFIFASALFKYIADPTNKQSTPMERLPHTLNMNPGLDTLYSQTLSRSQNLPYFSDIISTLALLFEPLPIAGIAELLGIESFEVIRVLIDLQAIIHIPGTDELPVTMCHTSLRDFLTTESRSERFFVPPSFHIYLTNRCYDLKREGRSGTAVASYITGHFEDHIQALVPLYPRVFANSQHLPHFSDIISTITLLSEPLPIVGIANLLGIKVLDVSRVVASLQAIVDSPGIDKDEPVAMRHTSLRDFLTTETRSGTLFVPPSYHLKLSYCCFSPSEGVSTTGTNF</sequence>
<keyword evidence="4" id="KW-1185">Reference proteome</keyword>
<dbReference type="SUPFAM" id="SSF52540">
    <property type="entry name" value="P-loop containing nucleoside triphosphate hydrolases"/>
    <property type="match status" value="1"/>
</dbReference>
<dbReference type="Gene3D" id="3.40.50.300">
    <property type="entry name" value="P-loop containing nucleotide triphosphate hydrolases"/>
    <property type="match status" value="1"/>
</dbReference>
<keyword evidence="1" id="KW-0677">Repeat</keyword>
<evidence type="ECO:0000256" key="1">
    <source>
        <dbReference type="ARBA" id="ARBA00022737"/>
    </source>
</evidence>
<dbReference type="Pfam" id="PF24883">
    <property type="entry name" value="NPHP3_N"/>
    <property type="match status" value="1"/>
</dbReference>
<comment type="caution">
    <text evidence="3">The sequence shown here is derived from an EMBL/GenBank/DDBJ whole genome shotgun (WGS) entry which is preliminary data.</text>
</comment>
<protein>
    <recommendedName>
        <fullName evidence="2">Nephrocystin 3-like N-terminal domain-containing protein</fullName>
    </recommendedName>
</protein>
<evidence type="ECO:0000313" key="3">
    <source>
        <dbReference type="EMBL" id="RXW11761.1"/>
    </source>
</evidence>
<dbReference type="Proteomes" id="UP000290288">
    <property type="component" value="Unassembled WGS sequence"/>
</dbReference>
<feature type="domain" description="Nephrocystin 3-like N-terminal" evidence="2">
    <location>
        <begin position="130"/>
        <end position="287"/>
    </location>
</feature>
<dbReference type="STRING" id="2316362.A0A4Q2D0L1"/>
<dbReference type="PANTHER" id="PTHR10039">
    <property type="entry name" value="AMELOGENIN"/>
    <property type="match status" value="1"/>
</dbReference>
<organism evidence="3 4">
    <name type="scientific">Candolleomyces aberdarensis</name>
    <dbReference type="NCBI Taxonomy" id="2316362"/>
    <lineage>
        <taxon>Eukaryota</taxon>
        <taxon>Fungi</taxon>
        <taxon>Dikarya</taxon>
        <taxon>Basidiomycota</taxon>
        <taxon>Agaricomycotina</taxon>
        <taxon>Agaricomycetes</taxon>
        <taxon>Agaricomycetidae</taxon>
        <taxon>Agaricales</taxon>
        <taxon>Agaricineae</taxon>
        <taxon>Psathyrellaceae</taxon>
        <taxon>Candolleomyces</taxon>
    </lineage>
</organism>
<evidence type="ECO:0000313" key="4">
    <source>
        <dbReference type="Proteomes" id="UP000290288"/>
    </source>
</evidence>
<dbReference type="InterPro" id="IPR027417">
    <property type="entry name" value="P-loop_NTPase"/>
</dbReference>
<name>A0A4Q2D0L1_9AGAR</name>
<proteinExistence type="predicted"/>